<dbReference type="EMBL" id="LNGC01000064">
    <property type="protein sequence ID" value="KYC51035.1"/>
    <property type="molecule type" value="Genomic_DNA"/>
</dbReference>
<evidence type="ECO:0000313" key="1">
    <source>
        <dbReference type="EMBL" id="KYC51035.1"/>
    </source>
</evidence>
<comment type="caution">
    <text evidence="1">The sequence shown here is derived from an EMBL/GenBank/DDBJ whole genome shotgun (WGS) entry which is preliminary data.</text>
</comment>
<name>A0A150J1U1_9EURY</name>
<dbReference type="Proteomes" id="UP000075398">
    <property type="component" value="Unassembled WGS sequence"/>
</dbReference>
<protein>
    <submittedName>
        <fullName evidence="1">Uncharacterized protein</fullName>
    </submittedName>
</protein>
<gene>
    <name evidence="1" type="ORF">AMQ22_01376</name>
</gene>
<accession>A0A150J1U1</accession>
<sequence>MREKFFDISKIDRSVIEDFEKILEIVETINSNPKMKEKLNHLYLKNSTY</sequence>
<reference evidence="1 2" key="1">
    <citation type="journal article" date="2016" name="ISME J.">
        <title>Chasing the elusive Euryarchaeota class WSA2: genomes reveal a uniquely fastidious methyl-reducing methanogen.</title>
        <authorList>
            <person name="Nobu M.K."/>
            <person name="Narihiro T."/>
            <person name="Kuroda K."/>
            <person name="Mei R."/>
            <person name="Liu W.T."/>
        </authorList>
    </citation>
    <scope>NUCLEOTIDE SEQUENCE [LARGE SCALE GENOMIC DNA]</scope>
    <source>
        <strain evidence="1">U1lsi0528_Bin055</strain>
    </source>
</reference>
<organism evidence="1 2">
    <name type="scientific">Candidatus Methanofastidiosum methylothiophilum</name>
    <dbReference type="NCBI Taxonomy" id="1705564"/>
    <lineage>
        <taxon>Archaea</taxon>
        <taxon>Methanobacteriati</taxon>
        <taxon>Methanobacteriota</taxon>
        <taxon>Stenosarchaea group</taxon>
        <taxon>Candidatus Methanofastidiosia</taxon>
        <taxon>Candidatus Methanofastidiosales</taxon>
        <taxon>Candidatus Methanofastidiosaceae</taxon>
        <taxon>Candidatus Methanofastidiosum</taxon>
    </lineage>
</organism>
<evidence type="ECO:0000313" key="2">
    <source>
        <dbReference type="Proteomes" id="UP000075398"/>
    </source>
</evidence>
<dbReference type="AlphaFoldDB" id="A0A150J1U1"/>
<proteinExistence type="predicted"/>